<comment type="pathway">
    <text evidence="2">Lipid metabolism; sphingolipid metabolism.</text>
</comment>
<dbReference type="Gene3D" id="3.90.1150.10">
    <property type="entry name" value="Aspartate Aminotransferase, domain 1"/>
    <property type="match status" value="1"/>
</dbReference>
<evidence type="ECO:0000256" key="9">
    <source>
        <dbReference type="ARBA" id="ARBA00023098"/>
    </source>
</evidence>
<dbReference type="InterPro" id="IPR015421">
    <property type="entry name" value="PyrdxlP-dep_Trfase_major"/>
</dbReference>
<dbReference type="PANTHER" id="PTHR13693:SF2">
    <property type="entry name" value="SERINE PALMITOYLTRANSFERASE 1"/>
    <property type="match status" value="1"/>
</dbReference>
<evidence type="ECO:0000256" key="12">
    <source>
        <dbReference type="ARBA" id="ARBA00041765"/>
    </source>
</evidence>
<organism evidence="15 16">
    <name type="scientific">Saccoglossus kowalevskii</name>
    <name type="common">Acorn worm</name>
    <dbReference type="NCBI Taxonomy" id="10224"/>
    <lineage>
        <taxon>Eukaryota</taxon>
        <taxon>Metazoa</taxon>
        <taxon>Hemichordata</taxon>
        <taxon>Enteropneusta</taxon>
        <taxon>Harrimaniidae</taxon>
        <taxon>Saccoglossus</taxon>
    </lineage>
</organism>
<keyword evidence="9" id="KW-0443">Lipid metabolism</keyword>
<evidence type="ECO:0000256" key="5">
    <source>
        <dbReference type="ARBA" id="ARBA00013220"/>
    </source>
</evidence>
<evidence type="ECO:0000256" key="8">
    <source>
        <dbReference type="ARBA" id="ARBA00022919"/>
    </source>
</evidence>
<feature type="domain" description="Aminotransferase class I/classII large" evidence="14">
    <location>
        <begin position="49"/>
        <end position="412"/>
    </location>
</feature>
<dbReference type="InterPro" id="IPR015424">
    <property type="entry name" value="PyrdxlP-dep_Trfase"/>
</dbReference>
<keyword evidence="8" id="KW-0746">Sphingolipid metabolism</keyword>
<reference evidence="16" key="1">
    <citation type="submission" date="2025-08" db="UniProtKB">
        <authorList>
            <consortium name="RefSeq"/>
        </authorList>
    </citation>
    <scope>IDENTIFICATION</scope>
    <source>
        <tissue evidence="16">Testes</tissue>
    </source>
</reference>
<dbReference type="GeneID" id="100372650"/>
<keyword evidence="7" id="KW-0663">Pyridoxal phosphate</keyword>
<gene>
    <name evidence="16" type="primary">LOC100372650</name>
</gene>
<evidence type="ECO:0000256" key="2">
    <source>
        <dbReference type="ARBA" id="ARBA00004760"/>
    </source>
</evidence>
<dbReference type="Pfam" id="PF00155">
    <property type="entry name" value="Aminotran_1_2"/>
    <property type="match status" value="1"/>
</dbReference>
<evidence type="ECO:0000256" key="10">
    <source>
        <dbReference type="ARBA" id="ARBA00023315"/>
    </source>
</evidence>
<protein>
    <recommendedName>
        <fullName evidence="11">Serine palmitoyltransferase 1</fullName>
        <ecNumber evidence="5">2.3.1.50</ecNumber>
    </recommendedName>
    <alternativeName>
        <fullName evidence="12">Long chain base biosynthesis protein 1</fullName>
    </alternativeName>
    <alternativeName>
        <fullName evidence="13">Serine-palmitoyl-CoA transferase 1</fullName>
    </alternativeName>
</protein>
<comment type="pathway">
    <text evidence="3">Sphingolipid metabolism.</text>
</comment>
<evidence type="ECO:0000256" key="7">
    <source>
        <dbReference type="ARBA" id="ARBA00022898"/>
    </source>
</evidence>
<evidence type="ECO:0000259" key="14">
    <source>
        <dbReference type="Pfam" id="PF00155"/>
    </source>
</evidence>
<dbReference type="Proteomes" id="UP000694865">
    <property type="component" value="Unplaced"/>
</dbReference>
<dbReference type="SUPFAM" id="SSF53383">
    <property type="entry name" value="PLP-dependent transferases"/>
    <property type="match status" value="1"/>
</dbReference>
<dbReference type="RefSeq" id="XP_006811317.1">
    <property type="nucleotide sequence ID" value="XM_006811254.1"/>
</dbReference>
<dbReference type="PANTHER" id="PTHR13693">
    <property type="entry name" value="CLASS II AMINOTRANSFERASE/8-AMINO-7-OXONONANOATE SYNTHASE"/>
    <property type="match status" value="1"/>
</dbReference>
<keyword evidence="6" id="KW-0808">Transferase</keyword>
<dbReference type="InterPro" id="IPR050087">
    <property type="entry name" value="AON_synthase_class-II"/>
</dbReference>
<evidence type="ECO:0000256" key="6">
    <source>
        <dbReference type="ARBA" id="ARBA00022679"/>
    </source>
</evidence>
<evidence type="ECO:0000313" key="16">
    <source>
        <dbReference type="RefSeq" id="XP_006811317.1"/>
    </source>
</evidence>
<name>A0ABM0LU76_SACKO</name>
<dbReference type="EC" id="2.3.1.50" evidence="5"/>
<dbReference type="Gene3D" id="3.40.640.10">
    <property type="entry name" value="Type I PLP-dependent aspartate aminotransferase-like (Major domain)"/>
    <property type="match status" value="1"/>
</dbReference>
<evidence type="ECO:0000256" key="13">
    <source>
        <dbReference type="ARBA" id="ARBA00042649"/>
    </source>
</evidence>
<evidence type="ECO:0000256" key="3">
    <source>
        <dbReference type="ARBA" id="ARBA00004991"/>
    </source>
</evidence>
<keyword evidence="15" id="KW-1185">Reference proteome</keyword>
<comment type="cofactor">
    <cofactor evidence="1">
        <name>pyridoxal 5'-phosphate</name>
        <dbReference type="ChEBI" id="CHEBI:597326"/>
    </cofactor>
</comment>
<dbReference type="InterPro" id="IPR004839">
    <property type="entry name" value="Aminotransferase_I/II_large"/>
</dbReference>
<evidence type="ECO:0000256" key="1">
    <source>
        <dbReference type="ARBA" id="ARBA00001933"/>
    </source>
</evidence>
<comment type="similarity">
    <text evidence="4">Belongs to the class-II pyridoxal-phosphate-dependent aminotransferase family.</text>
</comment>
<dbReference type="InterPro" id="IPR015422">
    <property type="entry name" value="PyrdxlP-dep_Trfase_small"/>
</dbReference>
<evidence type="ECO:0000313" key="15">
    <source>
        <dbReference type="Proteomes" id="UP000694865"/>
    </source>
</evidence>
<proteinExistence type="inferred from homology"/>
<keyword evidence="10" id="KW-0012">Acyltransferase</keyword>
<sequence length="424" mass="47070">MLNEKQHLIDEWQPEPLVPTLEETHNSTIVKYKVVSQQGGPKVTVDGKTCLNLASMNFLGMLGKKTIEDAAVKAIKKYGVGSCGPRGFYGTVDIHLELEDRLAKYMKTEEAILYAYGFSTIASAIPAYSKRGDVIFCDAGVCFSIQMGVLASRSNVKFFKHNDMEDLERLLMEQAEEDKRNPKKAKVTRRFLVIEGLYINYGDIAPLKKMIELKYKYKVRIFLDETISFGVLGAHGKGITEYFDIPIEEVDMISSSMENSLASIGGFCCGTTFVIDHQRLAGLGYCFSASLPPLLASAAIESLNLMEANPEMFAELIRKCHIVHDLLLSLPHLQVVGVPESPVKHIRLIESKSTKEDQIALESIVSQALDKNVAITCARYLPEEKFCPPPSIRITVSTEISDEDYKVAIDVIKEAANTVLTEVS</sequence>
<accession>A0ABM0LU76</accession>
<evidence type="ECO:0000256" key="4">
    <source>
        <dbReference type="ARBA" id="ARBA00008392"/>
    </source>
</evidence>
<evidence type="ECO:0000256" key="11">
    <source>
        <dbReference type="ARBA" id="ARBA00041066"/>
    </source>
</evidence>